<sequence length="173" mass="17048">MKVMIRLMVIVAALFVSQLCMAQAPAGAPAGSTGLCNDGTYFKGSVKIGACTGHKGLKTWWGAAKATATTPAKTAKPAKGTPAPATTPAPAAASTPAPAAKPAAPAPAPKAAANTTTPAPGGGPGLVWLNTASNVYHCPGSTYYGKTKAGAYMTEDQAKAKGAHANGGKPCTK</sequence>
<gene>
    <name evidence="3" type="ORF">SBA5_1230011</name>
</gene>
<feature type="region of interest" description="Disordered" evidence="1">
    <location>
        <begin position="68"/>
        <end position="118"/>
    </location>
</feature>
<feature type="chain" id="PRO_5014925673" description="DUF3761 domain-containing protein" evidence="2">
    <location>
        <begin position="23"/>
        <end position="173"/>
    </location>
</feature>
<proteinExistence type="predicted"/>
<protein>
    <recommendedName>
        <fullName evidence="5">DUF3761 domain-containing protein</fullName>
    </recommendedName>
</protein>
<evidence type="ECO:0000256" key="1">
    <source>
        <dbReference type="SAM" id="MobiDB-lite"/>
    </source>
</evidence>
<evidence type="ECO:0000313" key="3">
    <source>
        <dbReference type="EMBL" id="SPE18032.1"/>
    </source>
</evidence>
<reference evidence="4" key="1">
    <citation type="submission" date="2018-02" db="EMBL/GenBank/DDBJ databases">
        <authorList>
            <person name="Hausmann B."/>
        </authorList>
    </citation>
    <scope>NUCLEOTIDE SEQUENCE [LARGE SCALE GENOMIC DNA]</scope>
    <source>
        <strain evidence="4">Peat soil MAG SbA5</strain>
    </source>
</reference>
<name>A0A2N9L406_9BACT</name>
<evidence type="ECO:0008006" key="5">
    <source>
        <dbReference type="Google" id="ProtNLM"/>
    </source>
</evidence>
<keyword evidence="2" id="KW-0732">Signal</keyword>
<accession>A0A2N9L406</accession>
<evidence type="ECO:0000256" key="2">
    <source>
        <dbReference type="SAM" id="SignalP"/>
    </source>
</evidence>
<dbReference type="EMBL" id="OKRB01000028">
    <property type="protein sequence ID" value="SPE18032.1"/>
    <property type="molecule type" value="Genomic_DNA"/>
</dbReference>
<dbReference type="Proteomes" id="UP000239735">
    <property type="component" value="Unassembled WGS sequence"/>
</dbReference>
<dbReference type="AlphaFoldDB" id="A0A2N9L406"/>
<dbReference type="OrthoDB" id="8781863at2"/>
<organism evidence="3 4">
    <name type="scientific">Candidatus Sulfuritelmatomonas gaucii</name>
    <dbReference type="NCBI Taxonomy" id="2043161"/>
    <lineage>
        <taxon>Bacteria</taxon>
        <taxon>Pseudomonadati</taxon>
        <taxon>Acidobacteriota</taxon>
        <taxon>Terriglobia</taxon>
        <taxon>Terriglobales</taxon>
        <taxon>Acidobacteriaceae</taxon>
        <taxon>Candidatus Sulfuritelmatomonas</taxon>
    </lineage>
</organism>
<evidence type="ECO:0000313" key="4">
    <source>
        <dbReference type="Proteomes" id="UP000239735"/>
    </source>
</evidence>
<feature type="signal peptide" evidence="2">
    <location>
        <begin position="1"/>
        <end position="22"/>
    </location>
</feature>